<evidence type="ECO:0000256" key="3">
    <source>
        <dbReference type="PIRSR" id="PIRSR606225-1"/>
    </source>
</evidence>
<dbReference type="CDD" id="cd00165">
    <property type="entry name" value="S4"/>
    <property type="match status" value="1"/>
</dbReference>
<name>B9XQ39_PEDPL</name>
<reference evidence="7 8" key="1">
    <citation type="journal article" date="2011" name="J. Bacteriol.">
        <title>Genome sequence of 'Pedosphaera parvula' Ellin514, an aerobic Verrucomicrobial isolate from pasture soil.</title>
        <authorList>
            <person name="Kant R."/>
            <person name="van Passel M.W."/>
            <person name="Sangwan P."/>
            <person name="Palva A."/>
            <person name="Lucas S."/>
            <person name="Copeland A."/>
            <person name="Lapidus A."/>
            <person name="Glavina Del Rio T."/>
            <person name="Dalin E."/>
            <person name="Tice H."/>
            <person name="Bruce D."/>
            <person name="Goodwin L."/>
            <person name="Pitluck S."/>
            <person name="Chertkov O."/>
            <person name="Larimer F.W."/>
            <person name="Land M.L."/>
            <person name="Hauser L."/>
            <person name="Brettin T.S."/>
            <person name="Detter J.C."/>
            <person name="Han S."/>
            <person name="de Vos W.M."/>
            <person name="Janssen P.H."/>
            <person name="Smidt H."/>
        </authorList>
    </citation>
    <scope>NUCLEOTIDE SEQUENCE [LARGE SCALE GENOMIC DNA]</scope>
    <source>
        <strain evidence="7 8">Ellin514</strain>
    </source>
</reference>
<dbReference type="InterPro" id="IPR036986">
    <property type="entry name" value="S4_RNA-bd_sf"/>
</dbReference>
<dbReference type="SMART" id="SM00363">
    <property type="entry name" value="S4"/>
    <property type="match status" value="1"/>
</dbReference>
<accession>B9XQ39</accession>
<gene>
    <name evidence="7" type="ORF">Cflav_PD1180</name>
</gene>
<evidence type="ECO:0000313" key="8">
    <source>
        <dbReference type="Proteomes" id="UP000003688"/>
    </source>
</evidence>
<comment type="similarity">
    <text evidence="1 5">Belongs to the pseudouridine synthase RluA family.</text>
</comment>
<dbReference type="RefSeq" id="WP_007417925.1">
    <property type="nucleotide sequence ID" value="NZ_ABOX02000051.1"/>
</dbReference>
<dbReference type="InterPro" id="IPR006145">
    <property type="entry name" value="PsdUridine_synth_RsuA/RluA"/>
</dbReference>
<proteinExistence type="inferred from homology"/>
<keyword evidence="4" id="KW-0694">RNA-binding</keyword>
<keyword evidence="2 5" id="KW-0413">Isomerase</keyword>
<evidence type="ECO:0000256" key="5">
    <source>
        <dbReference type="RuleBase" id="RU362028"/>
    </source>
</evidence>
<dbReference type="InterPro" id="IPR050188">
    <property type="entry name" value="RluA_PseudoU_synthase"/>
</dbReference>
<dbReference type="PANTHER" id="PTHR21600">
    <property type="entry name" value="MITOCHONDRIAL RNA PSEUDOURIDINE SYNTHASE"/>
    <property type="match status" value="1"/>
</dbReference>
<evidence type="ECO:0000256" key="2">
    <source>
        <dbReference type="ARBA" id="ARBA00023235"/>
    </source>
</evidence>
<dbReference type="GO" id="GO:0120159">
    <property type="term" value="F:rRNA pseudouridine synthase activity"/>
    <property type="evidence" value="ECO:0007669"/>
    <property type="project" value="UniProtKB-ARBA"/>
</dbReference>
<keyword evidence="7" id="KW-0326">Glycosidase</keyword>
<feature type="domain" description="RNA-binding S4" evidence="6">
    <location>
        <begin position="18"/>
        <end position="78"/>
    </location>
</feature>
<evidence type="ECO:0000256" key="4">
    <source>
        <dbReference type="PROSITE-ProRule" id="PRU00182"/>
    </source>
</evidence>
<comment type="caution">
    <text evidence="7">The sequence shown here is derived from an EMBL/GenBank/DDBJ whole genome shotgun (WGS) entry which is preliminary data.</text>
</comment>
<keyword evidence="7" id="KW-0378">Hydrolase</keyword>
<dbReference type="Pfam" id="PF01479">
    <property type="entry name" value="S4"/>
    <property type="match status" value="1"/>
</dbReference>
<dbReference type="STRING" id="320771.Cflav_PD1180"/>
<evidence type="ECO:0000259" key="6">
    <source>
        <dbReference type="SMART" id="SM00363"/>
    </source>
</evidence>
<dbReference type="GO" id="GO:0003723">
    <property type="term" value="F:RNA binding"/>
    <property type="evidence" value="ECO:0007669"/>
    <property type="project" value="UniProtKB-KW"/>
</dbReference>
<dbReference type="Gene3D" id="3.10.290.10">
    <property type="entry name" value="RNA-binding S4 domain"/>
    <property type="match status" value="1"/>
</dbReference>
<dbReference type="InterPro" id="IPR020103">
    <property type="entry name" value="PsdUridine_synth_cat_dom_sf"/>
</dbReference>
<comment type="function">
    <text evidence="5">Responsible for synthesis of pseudouridine from uracil.</text>
</comment>
<comment type="catalytic activity">
    <reaction evidence="5">
        <text>a uridine in RNA = a pseudouridine in RNA</text>
        <dbReference type="Rhea" id="RHEA:48348"/>
        <dbReference type="Rhea" id="RHEA-COMP:12068"/>
        <dbReference type="Rhea" id="RHEA-COMP:12069"/>
        <dbReference type="ChEBI" id="CHEBI:65314"/>
        <dbReference type="ChEBI" id="CHEBI:65315"/>
    </reaction>
</comment>
<dbReference type="NCBIfam" id="TIGR00005">
    <property type="entry name" value="rluA_subfam"/>
    <property type="match status" value="1"/>
</dbReference>
<keyword evidence="8" id="KW-1185">Reference proteome</keyword>
<dbReference type="PROSITE" id="PS01129">
    <property type="entry name" value="PSI_RLU"/>
    <property type="match status" value="1"/>
</dbReference>
<dbReference type="InterPro" id="IPR002942">
    <property type="entry name" value="S4_RNA-bd"/>
</dbReference>
<dbReference type="OrthoDB" id="9807829at2"/>
<dbReference type="InterPro" id="IPR006224">
    <property type="entry name" value="PsdUridine_synth_RluA-like_CS"/>
</dbReference>
<dbReference type="SUPFAM" id="SSF55120">
    <property type="entry name" value="Pseudouridine synthase"/>
    <property type="match status" value="1"/>
</dbReference>
<dbReference type="PROSITE" id="PS50889">
    <property type="entry name" value="S4"/>
    <property type="match status" value="1"/>
</dbReference>
<sequence>MTSSRSESFTVEVSLPSERLDTFLRERFPAVSRGTIQRLIEQGHIKVNGQTIKPTHHPRAGELIEVYWPEARPAEARPEDIPLDIIFEDSDLLVLNKAPGLVVHPAAGHEEHTLVNALLHHCEGQLSGIGGVARPGIVHRLDKETSGCLVVAKNDAAHMALAEQFSGRTLEKTYLAIVCGEVVRNSGEIRASIARHPTHRKRMTVTDGSGREAWTSYKVRERFSGATWLEALLHTGRTHQIRVHFQHLGYPIVGDATYGTRQNKRLIEVTGYAAPRQMLHAWKLSFLHPCKGKKLSFEAPWPADFQTALASLRKVSET</sequence>
<dbReference type="Proteomes" id="UP000003688">
    <property type="component" value="Unassembled WGS sequence"/>
</dbReference>
<dbReference type="Pfam" id="PF00849">
    <property type="entry name" value="PseudoU_synth_2"/>
    <property type="match status" value="1"/>
</dbReference>
<dbReference type="EC" id="5.4.99.-" evidence="5"/>
<protein>
    <recommendedName>
        <fullName evidence="5">Pseudouridine synthase</fullName>
        <ecNumber evidence="5">5.4.99.-</ecNumber>
    </recommendedName>
</protein>
<dbReference type="PANTHER" id="PTHR21600:SF44">
    <property type="entry name" value="RIBOSOMAL LARGE SUBUNIT PSEUDOURIDINE SYNTHASE D"/>
    <property type="match status" value="1"/>
</dbReference>
<dbReference type="CDD" id="cd02869">
    <property type="entry name" value="PseudoU_synth_RluA_like"/>
    <property type="match status" value="1"/>
</dbReference>
<dbReference type="EMBL" id="ABOX02000051">
    <property type="protein sequence ID" value="EEF58043.1"/>
    <property type="molecule type" value="Genomic_DNA"/>
</dbReference>
<feature type="active site" evidence="3">
    <location>
        <position position="142"/>
    </location>
</feature>
<evidence type="ECO:0000313" key="7">
    <source>
        <dbReference type="EMBL" id="EEF58043.1"/>
    </source>
</evidence>
<dbReference type="SUPFAM" id="SSF55174">
    <property type="entry name" value="Alpha-L RNA-binding motif"/>
    <property type="match status" value="1"/>
</dbReference>
<dbReference type="AlphaFoldDB" id="B9XQ39"/>
<evidence type="ECO:0000256" key="1">
    <source>
        <dbReference type="ARBA" id="ARBA00010876"/>
    </source>
</evidence>
<dbReference type="GO" id="GO:0016798">
    <property type="term" value="F:hydrolase activity, acting on glycosyl bonds"/>
    <property type="evidence" value="ECO:0007669"/>
    <property type="project" value="UniProtKB-KW"/>
</dbReference>
<organism evidence="7 8">
    <name type="scientific">Pedosphaera parvula (strain Ellin514)</name>
    <dbReference type="NCBI Taxonomy" id="320771"/>
    <lineage>
        <taxon>Bacteria</taxon>
        <taxon>Pseudomonadati</taxon>
        <taxon>Verrucomicrobiota</taxon>
        <taxon>Pedosphaerae</taxon>
        <taxon>Pedosphaerales</taxon>
        <taxon>Pedosphaeraceae</taxon>
        <taxon>Pedosphaera</taxon>
    </lineage>
</organism>
<dbReference type="GO" id="GO:0000455">
    <property type="term" value="P:enzyme-directed rRNA pseudouridine synthesis"/>
    <property type="evidence" value="ECO:0007669"/>
    <property type="project" value="UniProtKB-ARBA"/>
</dbReference>
<dbReference type="InterPro" id="IPR006225">
    <property type="entry name" value="PsdUridine_synth_RluC/D"/>
</dbReference>
<dbReference type="Gene3D" id="3.30.2350.10">
    <property type="entry name" value="Pseudouridine synthase"/>
    <property type="match status" value="1"/>
</dbReference>